<dbReference type="EMBL" id="RDFA01000002">
    <property type="protein sequence ID" value="RXK50539.1"/>
    <property type="molecule type" value="Genomic_DNA"/>
</dbReference>
<reference evidence="3 4" key="1">
    <citation type="submission" date="2019-01" db="EMBL/GenBank/DDBJ databases">
        <title>Halorientalis sp. F13-25 a new haloarchaeum isolated from hypersaline water.</title>
        <authorList>
            <person name="Ana D.-V."/>
            <person name="Cristina S.-P."/>
            <person name="Antonio V."/>
        </authorList>
    </citation>
    <scope>NUCLEOTIDE SEQUENCE [LARGE SCALE GENOMIC DNA]</scope>
    <source>
        <strain evidence="3 4">F13-25</strain>
    </source>
</reference>
<dbReference type="AlphaFoldDB" id="A0A498KYU6"/>
<name>A0A498KYU6_9EURY</name>
<comment type="caution">
    <text evidence="3">The sequence shown here is derived from an EMBL/GenBank/DDBJ whole genome shotgun (WGS) entry which is preliminary data.</text>
</comment>
<organism evidence="3 4">
    <name type="scientific">Halorientalis pallida</name>
    <dbReference type="NCBI Taxonomy" id="2479928"/>
    <lineage>
        <taxon>Archaea</taxon>
        <taxon>Methanobacteriati</taxon>
        <taxon>Methanobacteriota</taxon>
        <taxon>Stenosarchaea group</taxon>
        <taxon>Halobacteria</taxon>
        <taxon>Halobacteriales</taxon>
        <taxon>Haloarculaceae</taxon>
        <taxon>Halorientalis</taxon>
    </lineage>
</organism>
<dbReference type="Proteomes" id="UP000289691">
    <property type="component" value="Unassembled WGS sequence"/>
</dbReference>
<feature type="transmembrane region" description="Helical" evidence="1">
    <location>
        <begin position="199"/>
        <end position="217"/>
    </location>
</feature>
<sequence length="249" mass="26224">MDSARIVTKRRLLVIGAMLGLTAASLVVGVAVVLLLSATVVLGVGLELSNTGALILSLIGIQGIAFPTVGYVYLRYHGRAVLEFVPTRVPSLRDVGVIVGGWIGALGALLVVANLVLAVSDTAPAQNQAAQTVAENPEFVPFLLPFVFLLNGPGEEFLYRGVIQGRFREDFSAPAAIVLATLMFAPIHIFSFVEASPQAALLTISLLTVPSLVFGAVYEYTDNFVVPALVHGLYNATLFGGIYLSNVVG</sequence>
<evidence type="ECO:0000256" key="1">
    <source>
        <dbReference type="SAM" id="Phobius"/>
    </source>
</evidence>
<keyword evidence="3" id="KW-0378">Hydrolase</keyword>
<dbReference type="GO" id="GO:0008237">
    <property type="term" value="F:metallopeptidase activity"/>
    <property type="evidence" value="ECO:0007669"/>
    <property type="project" value="UniProtKB-KW"/>
</dbReference>
<keyword evidence="3" id="KW-0482">Metalloprotease</keyword>
<dbReference type="GO" id="GO:0006508">
    <property type="term" value="P:proteolysis"/>
    <property type="evidence" value="ECO:0007669"/>
    <property type="project" value="UniProtKB-KW"/>
</dbReference>
<protein>
    <submittedName>
        <fullName evidence="3">CPBP family intramembrane metalloprotease</fullName>
    </submittedName>
</protein>
<feature type="transmembrane region" description="Helical" evidence="1">
    <location>
        <begin position="12"/>
        <end position="41"/>
    </location>
</feature>
<feature type="transmembrane region" description="Helical" evidence="1">
    <location>
        <begin position="224"/>
        <end position="244"/>
    </location>
</feature>
<dbReference type="GO" id="GO:0080120">
    <property type="term" value="P:CAAX-box protein maturation"/>
    <property type="evidence" value="ECO:0007669"/>
    <property type="project" value="UniProtKB-ARBA"/>
</dbReference>
<keyword evidence="1" id="KW-0472">Membrane</keyword>
<feature type="domain" description="CAAX prenyl protease 2/Lysostaphin resistance protein A-like" evidence="2">
    <location>
        <begin position="141"/>
        <end position="236"/>
    </location>
</feature>
<dbReference type="InterPro" id="IPR003675">
    <property type="entry name" value="Rce1/LyrA-like_dom"/>
</dbReference>
<dbReference type="Pfam" id="PF02517">
    <property type="entry name" value="Rce1-like"/>
    <property type="match status" value="1"/>
</dbReference>
<keyword evidence="1" id="KW-0812">Transmembrane</keyword>
<dbReference type="RefSeq" id="WP_129068499.1">
    <property type="nucleotide sequence ID" value="NZ_RDFA01000002.1"/>
</dbReference>
<accession>A0A498KYU6</accession>
<dbReference type="OrthoDB" id="275779at2157"/>
<evidence type="ECO:0000313" key="3">
    <source>
        <dbReference type="EMBL" id="RXK50539.1"/>
    </source>
</evidence>
<feature type="transmembrane region" description="Helical" evidence="1">
    <location>
        <begin position="95"/>
        <end position="119"/>
    </location>
</feature>
<dbReference type="GO" id="GO:0004175">
    <property type="term" value="F:endopeptidase activity"/>
    <property type="evidence" value="ECO:0007669"/>
    <property type="project" value="UniProtKB-ARBA"/>
</dbReference>
<keyword evidence="3" id="KW-0645">Protease</keyword>
<feature type="transmembrane region" description="Helical" evidence="1">
    <location>
        <begin position="171"/>
        <end position="193"/>
    </location>
</feature>
<keyword evidence="4" id="KW-1185">Reference proteome</keyword>
<evidence type="ECO:0000259" key="2">
    <source>
        <dbReference type="Pfam" id="PF02517"/>
    </source>
</evidence>
<feature type="transmembrane region" description="Helical" evidence="1">
    <location>
        <begin position="53"/>
        <end position="74"/>
    </location>
</feature>
<evidence type="ECO:0000313" key="4">
    <source>
        <dbReference type="Proteomes" id="UP000289691"/>
    </source>
</evidence>
<proteinExistence type="predicted"/>
<gene>
    <name evidence="3" type="ORF">EAF64_08305</name>
</gene>
<keyword evidence="1" id="KW-1133">Transmembrane helix</keyword>